<evidence type="ECO:0000313" key="2">
    <source>
        <dbReference type="EMBL" id="SHJ08925.1"/>
    </source>
</evidence>
<proteinExistence type="predicted"/>
<evidence type="ECO:0000313" key="3">
    <source>
        <dbReference type="Proteomes" id="UP000184342"/>
    </source>
</evidence>
<dbReference type="GO" id="GO:0046872">
    <property type="term" value="F:metal ion binding"/>
    <property type="evidence" value="ECO:0007669"/>
    <property type="project" value="InterPro"/>
</dbReference>
<dbReference type="Pfam" id="PF02915">
    <property type="entry name" value="Rubrerythrin"/>
    <property type="match status" value="1"/>
</dbReference>
<dbReference type="STRING" id="1122934.SAMN02745691_01317"/>
<dbReference type="EMBL" id="FQYT01000012">
    <property type="protein sequence ID" value="SHJ08925.1"/>
    <property type="molecule type" value="Genomic_DNA"/>
</dbReference>
<evidence type="ECO:0000259" key="1">
    <source>
        <dbReference type="Pfam" id="PF02915"/>
    </source>
</evidence>
<name>A0A1M6GG44_9FIRM</name>
<dbReference type="SUPFAM" id="SSF47240">
    <property type="entry name" value="Ferritin-like"/>
    <property type="match status" value="1"/>
</dbReference>
<dbReference type="GO" id="GO:0016491">
    <property type="term" value="F:oxidoreductase activity"/>
    <property type="evidence" value="ECO:0007669"/>
    <property type="project" value="InterPro"/>
</dbReference>
<keyword evidence="3" id="KW-1185">Reference proteome</keyword>
<dbReference type="CDD" id="cd01045">
    <property type="entry name" value="Ferritin_like_AB"/>
    <property type="match status" value="1"/>
</dbReference>
<dbReference type="RefSeq" id="WP_073993569.1">
    <property type="nucleotide sequence ID" value="NZ_FQYT01000012.1"/>
</dbReference>
<dbReference type="InterPro" id="IPR003251">
    <property type="entry name" value="Rr_diiron-bd_dom"/>
</dbReference>
<sequence length="161" mass="18823">MNSLEFAIKMEEDGAKYYMEQAELHEGNGMCVVCAKLAEEEKKHASLLKARLEGKAYQLDDRDTFTEIMNVFESAVDVRILGKLIPSQVDFYRAGLEFEKKSIDLYTEFLKNAQSDDEKELFRFLINQEKLHFSILDEIDRMLTNAEEWVENAEFGLREEY</sequence>
<dbReference type="InterPro" id="IPR012347">
    <property type="entry name" value="Ferritin-like"/>
</dbReference>
<gene>
    <name evidence="2" type="ORF">SAMN02745691_01317</name>
</gene>
<dbReference type="InterPro" id="IPR009078">
    <property type="entry name" value="Ferritin-like_SF"/>
</dbReference>
<reference evidence="2 3" key="1">
    <citation type="submission" date="2016-11" db="EMBL/GenBank/DDBJ databases">
        <authorList>
            <person name="Jaros S."/>
            <person name="Januszkiewicz K."/>
            <person name="Wedrychowicz H."/>
        </authorList>
    </citation>
    <scope>NUCLEOTIDE SEQUENCE [LARGE SCALE GENOMIC DNA]</scope>
    <source>
        <strain evidence="2 3">DSM 15970</strain>
    </source>
</reference>
<dbReference type="Proteomes" id="UP000184342">
    <property type="component" value="Unassembled WGS sequence"/>
</dbReference>
<dbReference type="PANTHER" id="PTHR33531:SF7">
    <property type="entry name" value="HYPOTHETICAL MEMBRANE PROTEIN, CONSERVED"/>
    <property type="match status" value="1"/>
</dbReference>
<accession>A0A1M6GG44</accession>
<dbReference type="AlphaFoldDB" id="A0A1M6GG44"/>
<dbReference type="Gene3D" id="1.20.1260.10">
    <property type="match status" value="1"/>
</dbReference>
<organism evidence="2 3">
    <name type="scientific">Parasporobacterium paucivorans DSM 15970</name>
    <dbReference type="NCBI Taxonomy" id="1122934"/>
    <lineage>
        <taxon>Bacteria</taxon>
        <taxon>Bacillati</taxon>
        <taxon>Bacillota</taxon>
        <taxon>Clostridia</taxon>
        <taxon>Lachnospirales</taxon>
        <taxon>Lachnospiraceae</taxon>
        <taxon>Parasporobacterium</taxon>
    </lineage>
</organism>
<feature type="domain" description="Rubrerythrin diiron-binding" evidence="1">
    <location>
        <begin position="3"/>
        <end position="137"/>
    </location>
</feature>
<protein>
    <submittedName>
        <fullName evidence="2">Rubrerythrin</fullName>
    </submittedName>
</protein>
<dbReference type="PANTHER" id="PTHR33531">
    <property type="entry name" value="RUBRERYTHRIN SUBFAMILY"/>
    <property type="match status" value="1"/>
</dbReference>